<dbReference type="Pfam" id="PF01915">
    <property type="entry name" value="Glyco_hydro_3_C"/>
    <property type="match status" value="1"/>
</dbReference>
<evidence type="ECO:0000256" key="4">
    <source>
        <dbReference type="SAM" id="SignalP"/>
    </source>
</evidence>
<dbReference type="SMART" id="SM00758">
    <property type="entry name" value="PA14"/>
    <property type="match status" value="1"/>
</dbReference>
<gene>
    <name evidence="6" type="ORF">HDF16_002768</name>
</gene>
<dbReference type="Pfam" id="PF00933">
    <property type="entry name" value="Glyco_hydro_3"/>
    <property type="match status" value="1"/>
</dbReference>
<dbReference type="InterPro" id="IPR017853">
    <property type="entry name" value="GH"/>
</dbReference>
<evidence type="ECO:0000256" key="1">
    <source>
        <dbReference type="ARBA" id="ARBA00005336"/>
    </source>
</evidence>
<dbReference type="RefSeq" id="WP_184217305.1">
    <property type="nucleotide sequence ID" value="NZ_JACHIP010000003.1"/>
</dbReference>
<evidence type="ECO:0000256" key="2">
    <source>
        <dbReference type="ARBA" id="ARBA00022729"/>
    </source>
</evidence>
<feature type="domain" description="PA14" evidence="5">
    <location>
        <begin position="467"/>
        <end position="610"/>
    </location>
</feature>
<accession>A0A7W7ZE14</accession>
<dbReference type="PANTHER" id="PTHR42721">
    <property type="entry name" value="SUGAR HYDROLASE-RELATED"/>
    <property type="match status" value="1"/>
</dbReference>
<comment type="similarity">
    <text evidence="1">Belongs to the glycosyl hydrolase 3 family.</text>
</comment>
<dbReference type="InterPro" id="IPR026891">
    <property type="entry name" value="Fn3-like"/>
</dbReference>
<dbReference type="GO" id="GO:0046556">
    <property type="term" value="F:alpha-L-arabinofuranosidase activity"/>
    <property type="evidence" value="ECO:0007669"/>
    <property type="project" value="TreeGrafter"/>
</dbReference>
<dbReference type="PRINTS" id="PR00133">
    <property type="entry name" value="GLHYDRLASE3"/>
</dbReference>
<evidence type="ECO:0000313" key="7">
    <source>
        <dbReference type="Proteomes" id="UP000540989"/>
    </source>
</evidence>
<dbReference type="Pfam" id="PF07691">
    <property type="entry name" value="PA14"/>
    <property type="match status" value="1"/>
</dbReference>
<dbReference type="PANTHER" id="PTHR42721:SF3">
    <property type="entry name" value="BETA-D-XYLOSIDASE 5-RELATED"/>
    <property type="match status" value="1"/>
</dbReference>
<dbReference type="SUPFAM" id="SSF56988">
    <property type="entry name" value="Anthrax protective antigen"/>
    <property type="match status" value="1"/>
</dbReference>
<dbReference type="Gene3D" id="3.40.50.1700">
    <property type="entry name" value="Glycoside hydrolase family 3 C-terminal domain"/>
    <property type="match status" value="2"/>
</dbReference>
<dbReference type="GO" id="GO:0009044">
    <property type="term" value="F:xylan 1,4-beta-xylosidase activity"/>
    <property type="evidence" value="ECO:0007669"/>
    <property type="project" value="InterPro"/>
</dbReference>
<dbReference type="InterPro" id="IPR002772">
    <property type="entry name" value="Glyco_hydro_3_C"/>
</dbReference>
<dbReference type="SUPFAM" id="SSF51445">
    <property type="entry name" value="(Trans)glycosidases"/>
    <property type="match status" value="1"/>
</dbReference>
<dbReference type="EMBL" id="JACHIP010000003">
    <property type="protein sequence ID" value="MBB5058062.1"/>
    <property type="molecule type" value="Genomic_DNA"/>
</dbReference>
<reference evidence="6 7" key="1">
    <citation type="submission" date="2020-08" db="EMBL/GenBank/DDBJ databases">
        <title>Genomic Encyclopedia of Type Strains, Phase IV (KMG-V): Genome sequencing to study the core and pangenomes of soil and plant-associated prokaryotes.</title>
        <authorList>
            <person name="Whitman W."/>
        </authorList>
    </citation>
    <scope>NUCLEOTIDE SEQUENCE [LARGE SCALE GENOMIC DNA]</scope>
    <source>
        <strain evidence="6 7">M8UP14</strain>
    </source>
</reference>
<keyword evidence="3 6" id="KW-0378">Hydrolase</keyword>
<feature type="signal peptide" evidence="4">
    <location>
        <begin position="1"/>
        <end position="24"/>
    </location>
</feature>
<keyword evidence="6" id="KW-0326">Glycosidase</keyword>
<dbReference type="InterPro" id="IPR037524">
    <property type="entry name" value="PA14/GLEYA"/>
</dbReference>
<dbReference type="GO" id="GO:0045493">
    <property type="term" value="P:xylan catabolic process"/>
    <property type="evidence" value="ECO:0007669"/>
    <property type="project" value="InterPro"/>
</dbReference>
<dbReference type="Proteomes" id="UP000540989">
    <property type="component" value="Unassembled WGS sequence"/>
</dbReference>
<sequence length="883" mass="95459">MKPRLKLSLSFAILCGAIIVPVGAQDTAHMPFMNPQLTPEERATDLVHRMTLAEKASEMQNNSAAVPRLNIPAYQWWSEALHGVINEGVTEYPEPVGLAATFDPAGIHTMAAQIGVEGRIKHVQNLREGHTGIMGGLDFWSPNLNIFRDPRWGRGQETYGEDPFLTGRMGVAYVTGLQGDNPKYYLAIATPKHFAVHSGPEPTRHFADVDVSKHDEVDTYEPAFRAAIVEGKAGSVMCAYNAINGEPACANQYLLQDQLRGKWGFQGYVVSDCDAVRDVAANHRYRPTQAQGAAISVIRGMDNECVTFTTRFGEPVEKAYIDAVQQGYLPESTLDTALIRLFSARMKLGMFDPPAMVPYASIDEKELDSVEHRAHARKMAEESMVLLKNDGLLPLKPEIRKITVVGPLAEQTQPLIGNYAGHPTHIVSILDGLHAQFPGVTITYVAGTQFLHFDGTPVPNDLLTTPEGKPGLHAEYNEGRQGFDDKPKKLVERIEPNVNLSKSTMPKEVTGRKRFGVEWTGFLTPSETGEYLLGVRSQGFVRVSVDGKQVASSYGGGHEPMPVMGRLKLEKGHKVALEVSGGTQDGNAHAELIWNKYDPAVTPEAVAAARDADAIIAVVGITSQLEGEEMPVTEPGFLGGDRTSIDLPKPEEDLVEAVAATGKPLAVVLMNGSALAVNWINDHANAVLEAWYPGEEGGAAVAETLSGKNNPAGRLPVTFYKGLEGLPHFEDYAMANRTYRYFTGKPLYPFGYGLSYTTFGYSNLAISAPTVAAGQPVEADVTVTNSGKLSGDEVVQLYLKFPDVKGAPTLALRSFERIHLDPGAGQKVHFHLNPRDLGMVTELGSPIIAEGDYSLTVGGGQPGTGSPGISGKFHVDGTYALPE</sequence>
<evidence type="ECO:0000259" key="5">
    <source>
        <dbReference type="PROSITE" id="PS51820"/>
    </source>
</evidence>
<name>A0A7W7ZE14_9BACT</name>
<evidence type="ECO:0000313" key="6">
    <source>
        <dbReference type="EMBL" id="MBB5058062.1"/>
    </source>
</evidence>
<feature type="chain" id="PRO_5031105896" evidence="4">
    <location>
        <begin position="25"/>
        <end position="883"/>
    </location>
</feature>
<dbReference type="PROSITE" id="PS51820">
    <property type="entry name" value="PA14"/>
    <property type="match status" value="1"/>
</dbReference>
<evidence type="ECO:0000256" key="3">
    <source>
        <dbReference type="ARBA" id="ARBA00022801"/>
    </source>
</evidence>
<organism evidence="6 7">
    <name type="scientific">Granulicella aggregans</name>
    <dbReference type="NCBI Taxonomy" id="474949"/>
    <lineage>
        <taxon>Bacteria</taxon>
        <taxon>Pseudomonadati</taxon>
        <taxon>Acidobacteriota</taxon>
        <taxon>Terriglobia</taxon>
        <taxon>Terriglobales</taxon>
        <taxon>Acidobacteriaceae</taxon>
        <taxon>Granulicella</taxon>
    </lineage>
</organism>
<comment type="caution">
    <text evidence="6">The sequence shown here is derived from an EMBL/GenBank/DDBJ whole genome shotgun (WGS) entry which is preliminary data.</text>
</comment>
<dbReference type="Gene3D" id="3.20.20.300">
    <property type="entry name" value="Glycoside hydrolase, family 3, N-terminal domain"/>
    <property type="match status" value="1"/>
</dbReference>
<dbReference type="SUPFAM" id="SSF52279">
    <property type="entry name" value="Beta-D-glucan exohydrolase, C-terminal domain"/>
    <property type="match status" value="1"/>
</dbReference>
<proteinExistence type="inferred from homology"/>
<dbReference type="GO" id="GO:0031222">
    <property type="term" value="P:arabinan catabolic process"/>
    <property type="evidence" value="ECO:0007669"/>
    <property type="project" value="TreeGrafter"/>
</dbReference>
<protein>
    <submittedName>
        <fullName evidence="6">Beta-glucosidase</fullName>
        <ecNumber evidence="6">3.2.1.21</ecNumber>
    </submittedName>
</protein>
<dbReference type="InterPro" id="IPR036962">
    <property type="entry name" value="Glyco_hydro_3_N_sf"/>
</dbReference>
<dbReference type="AlphaFoldDB" id="A0A7W7ZE14"/>
<dbReference type="EC" id="3.2.1.21" evidence="6"/>
<dbReference type="Pfam" id="PF14310">
    <property type="entry name" value="Fn3-like"/>
    <property type="match status" value="1"/>
</dbReference>
<dbReference type="InterPro" id="IPR044993">
    <property type="entry name" value="BXL"/>
</dbReference>
<keyword evidence="7" id="KW-1185">Reference proteome</keyword>
<dbReference type="GO" id="GO:0008422">
    <property type="term" value="F:beta-glucosidase activity"/>
    <property type="evidence" value="ECO:0007669"/>
    <property type="project" value="UniProtKB-EC"/>
</dbReference>
<dbReference type="InterPro" id="IPR011658">
    <property type="entry name" value="PA14_dom"/>
</dbReference>
<dbReference type="InterPro" id="IPR001764">
    <property type="entry name" value="Glyco_hydro_3_N"/>
</dbReference>
<dbReference type="SMART" id="SM01217">
    <property type="entry name" value="Fn3_like"/>
    <property type="match status" value="1"/>
</dbReference>
<dbReference type="Gene3D" id="2.60.40.10">
    <property type="entry name" value="Immunoglobulins"/>
    <property type="match status" value="1"/>
</dbReference>
<dbReference type="InterPro" id="IPR013783">
    <property type="entry name" value="Ig-like_fold"/>
</dbReference>
<keyword evidence="2 4" id="KW-0732">Signal</keyword>
<dbReference type="InterPro" id="IPR036881">
    <property type="entry name" value="Glyco_hydro_3_C_sf"/>
</dbReference>